<feature type="non-terminal residue" evidence="5">
    <location>
        <position position="1"/>
    </location>
</feature>
<evidence type="ECO:0000313" key="6">
    <source>
        <dbReference type="Proteomes" id="UP000015729"/>
    </source>
</evidence>
<dbReference type="Gene3D" id="3.30.559.10">
    <property type="entry name" value="Chloramphenicol acetyltransferase-like domain"/>
    <property type="match status" value="1"/>
</dbReference>
<dbReference type="InterPro" id="IPR001242">
    <property type="entry name" value="Condensation_dom"/>
</dbReference>
<feature type="non-terminal residue" evidence="5">
    <location>
        <position position="274"/>
    </location>
</feature>
<dbReference type="PROSITE" id="PS00012">
    <property type="entry name" value="PHOSPHOPANTETHEINE"/>
    <property type="match status" value="1"/>
</dbReference>
<dbReference type="FunFam" id="1.10.1200.10:FF:000005">
    <property type="entry name" value="Nonribosomal peptide synthetase 1"/>
    <property type="match status" value="1"/>
</dbReference>
<dbReference type="EMBL" id="AOKG01001087">
    <property type="protein sequence ID" value="EPN54389.1"/>
    <property type="molecule type" value="Genomic_DNA"/>
</dbReference>
<keyword evidence="2" id="KW-0596">Phosphopantetheine</keyword>
<gene>
    <name evidence="5" type="ORF">A244_15984</name>
</gene>
<dbReference type="SUPFAM" id="SSF47336">
    <property type="entry name" value="ACP-like"/>
    <property type="match status" value="1"/>
</dbReference>
<keyword evidence="3" id="KW-0597">Phosphoprotein</keyword>
<dbReference type="InterPro" id="IPR006162">
    <property type="entry name" value="Ppantetheine_attach_site"/>
</dbReference>
<reference evidence="5 6" key="1">
    <citation type="journal article" date="2013" name="PLoS Pathog.">
        <title>Genomic analysis of the Kiwifruit pathogen Pseudomonas syringae pv. actinidiae provides insight into the origins of an emergent plant disease.</title>
        <authorList>
            <person name="McCann H.C."/>
            <person name="Rikkerink E.H."/>
            <person name="Bertels F."/>
            <person name="Fiers M."/>
            <person name="Lu A."/>
            <person name="Rees-George J."/>
            <person name="Andersen M.T."/>
            <person name="Gleave A.P."/>
            <person name="Haubold B."/>
            <person name="Wohlers M.W."/>
            <person name="Guttman D.S."/>
            <person name="Wang P.W."/>
            <person name="Straub C."/>
            <person name="Vanneste J.L."/>
            <person name="Rainey P.B."/>
            <person name="Templeton M.D."/>
        </authorList>
    </citation>
    <scope>NUCLEOTIDE SEQUENCE [LARGE SCALE GENOMIC DNA]</scope>
    <source>
        <strain evidence="5 6">ICMP 18807</strain>
    </source>
</reference>
<accession>S6VSA6</accession>
<protein>
    <submittedName>
        <fullName evidence="5">Pyoverdine sidechain peptide synthetase II, D-Asp-L-Thr component</fullName>
    </submittedName>
</protein>
<dbReference type="SUPFAM" id="SSF52777">
    <property type="entry name" value="CoA-dependent acyltransferases"/>
    <property type="match status" value="1"/>
</dbReference>
<evidence type="ECO:0000256" key="1">
    <source>
        <dbReference type="ARBA" id="ARBA00001957"/>
    </source>
</evidence>
<dbReference type="InterPro" id="IPR023213">
    <property type="entry name" value="CAT-like_dom_sf"/>
</dbReference>
<dbReference type="Proteomes" id="UP000015729">
    <property type="component" value="Unassembled WGS sequence"/>
</dbReference>
<dbReference type="PANTHER" id="PTHR45398:SF1">
    <property type="entry name" value="ENZYME, PUTATIVE (JCVI)-RELATED"/>
    <property type="match status" value="1"/>
</dbReference>
<dbReference type="Pfam" id="PF00550">
    <property type="entry name" value="PP-binding"/>
    <property type="match status" value="1"/>
</dbReference>
<dbReference type="GO" id="GO:0003824">
    <property type="term" value="F:catalytic activity"/>
    <property type="evidence" value="ECO:0007669"/>
    <property type="project" value="InterPro"/>
</dbReference>
<proteinExistence type="predicted"/>
<evidence type="ECO:0000256" key="3">
    <source>
        <dbReference type="ARBA" id="ARBA00022553"/>
    </source>
</evidence>
<evidence type="ECO:0000259" key="4">
    <source>
        <dbReference type="PROSITE" id="PS50075"/>
    </source>
</evidence>
<evidence type="ECO:0000313" key="5">
    <source>
        <dbReference type="EMBL" id="EPN54389.1"/>
    </source>
</evidence>
<comment type="caution">
    <text evidence="5">The sequence shown here is derived from an EMBL/GenBank/DDBJ whole genome shotgun (WGS) entry which is preliminary data.</text>
</comment>
<sequence>IEEKLAAVWADVLKLDKVGSTDNFFELGGDSILSLQIIARAKRQGIKLSPKQLFEKQTIGQLASVAKLIEKKPAAVVEQVSGSLPLLPIQARFFELDIPERQHWNQALMLKPLQTLDATNLQAALTALVEQHDALRLGFTQQNGQWRATFGALNTRDLLWVHELDSTERLTELATEAQCSLDLKNGPLLRAVLVNLPHGEQRLLLVIHHLAVDGVSWRVLLEDLQQAYVALTKGQPVALAAKTTSLKRWAEQLQQYATGQVLAAERDYWLRALQ</sequence>
<evidence type="ECO:0000256" key="2">
    <source>
        <dbReference type="ARBA" id="ARBA00022450"/>
    </source>
</evidence>
<name>S6VSA6_PSESF</name>
<feature type="domain" description="Carrier" evidence="4">
    <location>
        <begin position="1"/>
        <end position="70"/>
    </location>
</feature>
<dbReference type="InterPro" id="IPR036736">
    <property type="entry name" value="ACP-like_sf"/>
</dbReference>
<dbReference type="PATRIC" id="fig|1194404.4.peg.3306"/>
<dbReference type="AlphaFoldDB" id="S6VSA6"/>
<dbReference type="Gene3D" id="1.10.1200.10">
    <property type="entry name" value="ACP-like"/>
    <property type="match status" value="1"/>
</dbReference>
<comment type="cofactor">
    <cofactor evidence="1">
        <name>pantetheine 4'-phosphate</name>
        <dbReference type="ChEBI" id="CHEBI:47942"/>
    </cofactor>
</comment>
<dbReference type="Pfam" id="PF00668">
    <property type="entry name" value="Condensation"/>
    <property type="match status" value="1"/>
</dbReference>
<dbReference type="PANTHER" id="PTHR45398">
    <property type="match status" value="1"/>
</dbReference>
<organism evidence="5 6">
    <name type="scientific">Pseudomonas syringae pv. actinidiae ICMP 18807</name>
    <dbReference type="NCBI Taxonomy" id="1194404"/>
    <lineage>
        <taxon>Bacteria</taxon>
        <taxon>Pseudomonadati</taxon>
        <taxon>Pseudomonadota</taxon>
        <taxon>Gammaproteobacteria</taxon>
        <taxon>Pseudomonadales</taxon>
        <taxon>Pseudomonadaceae</taxon>
        <taxon>Pseudomonas</taxon>
        <taxon>Pseudomonas syringae</taxon>
    </lineage>
</organism>
<dbReference type="PROSITE" id="PS50075">
    <property type="entry name" value="CARRIER"/>
    <property type="match status" value="1"/>
</dbReference>
<dbReference type="InterPro" id="IPR009081">
    <property type="entry name" value="PP-bd_ACP"/>
</dbReference>